<keyword evidence="1" id="KW-0732">Signal</keyword>
<name>A0A1F4T5H4_UNCSA</name>
<feature type="chain" id="PRO_5009514473" description="Outer membrane protein beta-barrel domain-containing protein" evidence="1">
    <location>
        <begin position="21"/>
        <end position="250"/>
    </location>
</feature>
<dbReference type="AlphaFoldDB" id="A0A1F4T5H4"/>
<organism evidence="2 3">
    <name type="scientific">candidate division WOR-1 bacterium RIFOXYC12_FULL_54_18</name>
    <dbReference type="NCBI Taxonomy" id="1802584"/>
    <lineage>
        <taxon>Bacteria</taxon>
        <taxon>Bacillati</taxon>
        <taxon>Saganbacteria</taxon>
    </lineage>
</organism>
<dbReference type="EMBL" id="MEUG01000001">
    <property type="protein sequence ID" value="OGC27790.1"/>
    <property type="molecule type" value="Genomic_DNA"/>
</dbReference>
<evidence type="ECO:0000313" key="3">
    <source>
        <dbReference type="Proteomes" id="UP000178602"/>
    </source>
</evidence>
<evidence type="ECO:0008006" key="4">
    <source>
        <dbReference type="Google" id="ProtNLM"/>
    </source>
</evidence>
<gene>
    <name evidence="2" type="ORF">A3K49_02120</name>
</gene>
<evidence type="ECO:0000313" key="2">
    <source>
        <dbReference type="EMBL" id="OGC27790.1"/>
    </source>
</evidence>
<accession>A0A1F4T5H4</accession>
<dbReference type="Proteomes" id="UP000178602">
    <property type="component" value="Unassembled WGS sequence"/>
</dbReference>
<proteinExistence type="predicted"/>
<comment type="caution">
    <text evidence="2">The sequence shown here is derived from an EMBL/GenBank/DDBJ whole genome shotgun (WGS) entry which is preliminary data.</text>
</comment>
<protein>
    <recommendedName>
        <fullName evidence="4">Outer membrane protein beta-barrel domain-containing protein</fullName>
    </recommendedName>
</protein>
<reference evidence="2 3" key="1">
    <citation type="journal article" date="2016" name="Nat. Commun.">
        <title>Thousands of microbial genomes shed light on interconnected biogeochemical processes in an aquifer system.</title>
        <authorList>
            <person name="Anantharaman K."/>
            <person name="Brown C.T."/>
            <person name="Hug L.A."/>
            <person name="Sharon I."/>
            <person name="Castelle C.J."/>
            <person name="Probst A.J."/>
            <person name="Thomas B.C."/>
            <person name="Singh A."/>
            <person name="Wilkins M.J."/>
            <person name="Karaoz U."/>
            <person name="Brodie E.L."/>
            <person name="Williams K.H."/>
            <person name="Hubbard S.S."/>
            <person name="Banfield J.F."/>
        </authorList>
    </citation>
    <scope>NUCLEOTIDE SEQUENCE [LARGE SCALE GENOMIC DNA]</scope>
</reference>
<sequence length="250" mass="26424">MKKIAAALLLACFIAAPILALTPTELKQTIKDLSLDDIKEIEDSLYKLSNESARQTGYVKEDPVSVGGGGGFYYFMPTGNINDNKPLSASSLGSLYGGAGGFMVNLNPNLAVGGLFGGLGGASSTKVGTTYHNFAVGAAFELAQLQYKPIINDNIILGLDLGLGLAQGSYQIYETDESSVSSDVIRAGSGLAILCGIDLRKRLTNFFFTGLKLGWLSTSFESLKRGDFTDPGKKQTISAYYLAVTLGGNF</sequence>
<evidence type="ECO:0000256" key="1">
    <source>
        <dbReference type="SAM" id="SignalP"/>
    </source>
</evidence>
<feature type="signal peptide" evidence="1">
    <location>
        <begin position="1"/>
        <end position="20"/>
    </location>
</feature>